<name>A0A7J7UTQ5_PIPKU</name>
<dbReference type="EMBL" id="JACAGB010000018">
    <property type="protein sequence ID" value="KAF6316164.1"/>
    <property type="molecule type" value="Genomic_DNA"/>
</dbReference>
<sequence length="193" mass="20505">MWVPGCCAHSRPTQWPGPEHTLSGSGPSLLSAVPGSLSCQTPAQIRVSSFQAEPARPGASGTVQDLPPKTPEEVWMSESACHSFTLKTVPDISTRCLKYLVGYGCGRQPIDDVSISVMLLSIYILPSSLLALTHQPQAPPLAPLFFQGEVTLHLPPRNKNALSCSLTDMLLGNEVAKVLASSPCKQCQAGGKE</sequence>
<proteinExistence type="predicted"/>
<comment type="caution">
    <text evidence="1">The sequence shown here is derived from an EMBL/GenBank/DDBJ whole genome shotgun (WGS) entry which is preliminary data.</text>
</comment>
<evidence type="ECO:0000313" key="1">
    <source>
        <dbReference type="EMBL" id="KAF6316164.1"/>
    </source>
</evidence>
<keyword evidence="2" id="KW-1185">Reference proteome</keyword>
<evidence type="ECO:0000313" key="2">
    <source>
        <dbReference type="Proteomes" id="UP000558488"/>
    </source>
</evidence>
<organism evidence="1 2">
    <name type="scientific">Pipistrellus kuhlii</name>
    <name type="common">Kuhl's pipistrelle</name>
    <dbReference type="NCBI Taxonomy" id="59472"/>
    <lineage>
        <taxon>Eukaryota</taxon>
        <taxon>Metazoa</taxon>
        <taxon>Chordata</taxon>
        <taxon>Craniata</taxon>
        <taxon>Vertebrata</taxon>
        <taxon>Euteleostomi</taxon>
        <taxon>Mammalia</taxon>
        <taxon>Eutheria</taxon>
        <taxon>Laurasiatheria</taxon>
        <taxon>Chiroptera</taxon>
        <taxon>Yangochiroptera</taxon>
        <taxon>Vespertilionidae</taxon>
        <taxon>Pipistrellus</taxon>
    </lineage>
</organism>
<reference evidence="1 2" key="1">
    <citation type="journal article" date="2020" name="Nature">
        <title>Six reference-quality genomes reveal evolution of bat adaptations.</title>
        <authorList>
            <person name="Jebb D."/>
            <person name="Huang Z."/>
            <person name="Pippel M."/>
            <person name="Hughes G.M."/>
            <person name="Lavrichenko K."/>
            <person name="Devanna P."/>
            <person name="Winkler S."/>
            <person name="Jermiin L.S."/>
            <person name="Skirmuntt E.C."/>
            <person name="Katzourakis A."/>
            <person name="Burkitt-Gray L."/>
            <person name="Ray D.A."/>
            <person name="Sullivan K.A.M."/>
            <person name="Roscito J.G."/>
            <person name="Kirilenko B.M."/>
            <person name="Davalos L.M."/>
            <person name="Corthals A.P."/>
            <person name="Power M.L."/>
            <person name="Jones G."/>
            <person name="Ransome R.D."/>
            <person name="Dechmann D.K.N."/>
            <person name="Locatelli A.G."/>
            <person name="Puechmaille S.J."/>
            <person name="Fedrigo O."/>
            <person name="Jarvis E.D."/>
            <person name="Hiller M."/>
            <person name="Vernes S.C."/>
            <person name="Myers E.W."/>
            <person name="Teeling E.C."/>
        </authorList>
    </citation>
    <scope>NUCLEOTIDE SEQUENCE [LARGE SCALE GENOMIC DNA]</scope>
    <source>
        <strain evidence="1">MPipKuh1</strain>
        <tissue evidence="1">Flight muscle</tissue>
    </source>
</reference>
<accession>A0A7J7UTQ5</accession>
<protein>
    <submittedName>
        <fullName evidence="1">Uncharacterized protein</fullName>
    </submittedName>
</protein>
<dbReference type="Proteomes" id="UP000558488">
    <property type="component" value="Unassembled WGS sequence"/>
</dbReference>
<gene>
    <name evidence="1" type="ORF">mPipKuh1_008680</name>
</gene>
<dbReference type="AlphaFoldDB" id="A0A7J7UTQ5"/>